<dbReference type="VEuPathDB" id="FungiDB:SI65_09360"/>
<dbReference type="Proteomes" id="UP000094569">
    <property type="component" value="Unassembled WGS sequence"/>
</dbReference>
<gene>
    <name evidence="1" type="ORF">SI65_09360</name>
</gene>
<accession>A0A1E3B2S6</accession>
<name>A0A1E3B2S6_ASPCR</name>
<organism evidence="1 2">
    <name type="scientific">Aspergillus cristatus</name>
    <name type="common">Chinese Fuzhuan brick tea-fermentation fungus</name>
    <name type="synonym">Eurotium cristatum</name>
    <dbReference type="NCBI Taxonomy" id="573508"/>
    <lineage>
        <taxon>Eukaryota</taxon>
        <taxon>Fungi</taxon>
        <taxon>Dikarya</taxon>
        <taxon>Ascomycota</taxon>
        <taxon>Pezizomycotina</taxon>
        <taxon>Eurotiomycetes</taxon>
        <taxon>Eurotiomycetidae</taxon>
        <taxon>Eurotiales</taxon>
        <taxon>Aspergillaceae</taxon>
        <taxon>Aspergillus</taxon>
        <taxon>Aspergillus subgen. Aspergillus</taxon>
    </lineage>
</organism>
<comment type="caution">
    <text evidence="1">The sequence shown here is derived from an EMBL/GenBank/DDBJ whole genome shotgun (WGS) entry which is preliminary data.</text>
</comment>
<protein>
    <submittedName>
        <fullName evidence="1">Uncharacterized protein</fullName>
    </submittedName>
</protein>
<keyword evidence="2" id="KW-1185">Reference proteome</keyword>
<reference evidence="1 2" key="1">
    <citation type="journal article" date="2016" name="BMC Genomics">
        <title>Comparative genomic and transcriptomic analyses of the Fuzhuan brick tea-fermentation fungus Aspergillus cristatus.</title>
        <authorList>
            <person name="Ge Y."/>
            <person name="Wang Y."/>
            <person name="Liu Y."/>
            <person name="Tan Y."/>
            <person name="Ren X."/>
            <person name="Zhang X."/>
            <person name="Hyde K.D."/>
            <person name="Liu Y."/>
            <person name="Liu Z."/>
        </authorList>
    </citation>
    <scope>NUCLEOTIDE SEQUENCE [LARGE SCALE GENOMIC DNA]</scope>
    <source>
        <strain evidence="1 2">GZAAS20.1005</strain>
    </source>
</reference>
<proteinExistence type="predicted"/>
<evidence type="ECO:0000313" key="1">
    <source>
        <dbReference type="EMBL" id="ODM15121.1"/>
    </source>
</evidence>
<dbReference type="OrthoDB" id="5414143at2759"/>
<dbReference type="AlphaFoldDB" id="A0A1E3B2S6"/>
<sequence>MPTGIGRVLLSSGYTMWNNRVVDWAFVQMFDNVTHQPFTFPKIPSSQNPSKFKLGLNYNEGAPLAGFGDLKANEWYCKVGKSTGLIDDICKGVQVSCRWNAVDSVRYAMSGKEVIVDPKITGEYAILDQVGDYTDRLL</sequence>
<dbReference type="EMBL" id="JXNT01000018">
    <property type="protein sequence ID" value="ODM15121.1"/>
    <property type="molecule type" value="Genomic_DNA"/>
</dbReference>
<evidence type="ECO:0000313" key="2">
    <source>
        <dbReference type="Proteomes" id="UP000094569"/>
    </source>
</evidence>